<feature type="chain" id="PRO_5045869669" description="Right handed beta helix domain-containing protein" evidence="1">
    <location>
        <begin position="21"/>
        <end position="354"/>
    </location>
</feature>
<sequence>MPRLTLLTTAVLTLFSLVSAQCGGSADATVDGSSGAYTAALGSTELYSGSSYLAAIQAAIDGITSGQTVAVLADGSIGDATITIDSGKTFEGCGTIDVGYNAGHGAIEVLDAADVSIPTLTMTGAPYFGLRFYGVSGLSLGDITLNLSGGIGIRFDRDEAANSDVSMGTISVTGAGSHAVETWNIDGLTIDSVIARDCGECGLLLQNTRNAQVGLVDGENVGGSTGYATLRFANTNGLLADGSYETNVYIDSVVSSGGGRGIFCVSESGGAEIGNIDLSDNGNNAILIENCYNINILAGTVNGGGEVRLAARDEFANNRDISLNLEVNSNTVREEPCGENSNIVITGDATVNIC</sequence>
<dbReference type="Proteomes" id="UP001305779">
    <property type="component" value="Unassembled WGS sequence"/>
</dbReference>
<dbReference type="SUPFAM" id="SSF51126">
    <property type="entry name" value="Pectin lyase-like"/>
    <property type="match status" value="1"/>
</dbReference>
<keyword evidence="3" id="KW-1185">Reference proteome</keyword>
<feature type="signal peptide" evidence="1">
    <location>
        <begin position="1"/>
        <end position="20"/>
    </location>
</feature>
<evidence type="ECO:0000313" key="2">
    <source>
        <dbReference type="EMBL" id="KAK4503035.1"/>
    </source>
</evidence>
<reference evidence="2 3" key="1">
    <citation type="journal article" date="2023" name="G3 (Bethesda)">
        <title>A chromosome-level genome assembly of Zasmidium syzygii isolated from banana leaves.</title>
        <authorList>
            <person name="van Westerhoven A.C."/>
            <person name="Mehrabi R."/>
            <person name="Talebi R."/>
            <person name="Steentjes M.B.F."/>
            <person name="Corcolon B."/>
            <person name="Chong P.A."/>
            <person name="Kema G.H.J."/>
            <person name="Seidl M.F."/>
        </authorList>
    </citation>
    <scope>NUCLEOTIDE SEQUENCE [LARGE SCALE GENOMIC DNA]</scope>
    <source>
        <strain evidence="2 3">P124</strain>
    </source>
</reference>
<evidence type="ECO:0008006" key="4">
    <source>
        <dbReference type="Google" id="ProtNLM"/>
    </source>
</evidence>
<organism evidence="2 3">
    <name type="scientific">Zasmidium cellare</name>
    <name type="common">Wine cellar mold</name>
    <name type="synonym">Racodium cellare</name>
    <dbReference type="NCBI Taxonomy" id="395010"/>
    <lineage>
        <taxon>Eukaryota</taxon>
        <taxon>Fungi</taxon>
        <taxon>Dikarya</taxon>
        <taxon>Ascomycota</taxon>
        <taxon>Pezizomycotina</taxon>
        <taxon>Dothideomycetes</taxon>
        <taxon>Dothideomycetidae</taxon>
        <taxon>Mycosphaerellales</taxon>
        <taxon>Mycosphaerellaceae</taxon>
        <taxon>Zasmidium</taxon>
    </lineage>
</organism>
<dbReference type="Gene3D" id="2.160.20.10">
    <property type="entry name" value="Single-stranded right-handed beta-helix, Pectin lyase-like"/>
    <property type="match status" value="1"/>
</dbReference>
<evidence type="ECO:0000313" key="3">
    <source>
        <dbReference type="Proteomes" id="UP001305779"/>
    </source>
</evidence>
<dbReference type="EMBL" id="JAXOVC010000004">
    <property type="protein sequence ID" value="KAK4503035.1"/>
    <property type="molecule type" value="Genomic_DNA"/>
</dbReference>
<comment type="caution">
    <text evidence="2">The sequence shown here is derived from an EMBL/GenBank/DDBJ whole genome shotgun (WGS) entry which is preliminary data.</text>
</comment>
<name>A0ABR0EP64_ZASCE</name>
<dbReference type="InterPro" id="IPR012334">
    <property type="entry name" value="Pectin_lyas_fold"/>
</dbReference>
<proteinExistence type="predicted"/>
<dbReference type="InterPro" id="IPR011050">
    <property type="entry name" value="Pectin_lyase_fold/virulence"/>
</dbReference>
<gene>
    <name evidence="2" type="ORF">PRZ48_006462</name>
</gene>
<keyword evidence="1" id="KW-0732">Signal</keyword>
<evidence type="ECO:0000256" key="1">
    <source>
        <dbReference type="SAM" id="SignalP"/>
    </source>
</evidence>
<protein>
    <recommendedName>
        <fullName evidence="4">Right handed beta helix domain-containing protein</fullName>
    </recommendedName>
</protein>
<accession>A0ABR0EP64</accession>